<dbReference type="GO" id="GO:0005829">
    <property type="term" value="C:cytosol"/>
    <property type="evidence" value="ECO:0007669"/>
    <property type="project" value="TreeGrafter"/>
</dbReference>
<name>A0AAP0DZF7_9ASTR</name>
<keyword evidence="3" id="KW-1185">Reference proteome</keyword>
<dbReference type="InterPro" id="IPR011001">
    <property type="entry name" value="Saposin-like"/>
</dbReference>
<dbReference type="Pfam" id="PF00456">
    <property type="entry name" value="Transketolase_N"/>
    <property type="match status" value="1"/>
</dbReference>
<dbReference type="Proteomes" id="UP001408789">
    <property type="component" value="Unassembled WGS sequence"/>
</dbReference>
<reference evidence="2 3" key="1">
    <citation type="submission" date="2024-04" db="EMBL/GenBank/DDBJ databases">
        <title>The reference genome of an endangered Asteraceae, Deinandra increscens subsp. villosa, native to the Central Coast of California.</title>
        <authorList>
            <person name="Guilliams M."/>
            <person name="Hasenstab-Lehman K."/>
            <person name="Meyer R."/>
            <person name="Mcevoy S."/>
        </authorList>
    </citation>
    <scope>NUCLEOTIDE SEQUENCE [LARGE SCALE GENOMIC DNA]</scope>
    <source>
        <tissue evidence="2">Leaf</tissue>
    </source>
</reference>
<dbReference type="GO" id="GO:0004190">
    <property type="term" value="F:aspartic-type endopeptidase activity"/>
    <property type="evidence" value="ECO:0007669"/>
    <property type="project" value="InterPro"/>
</dbReference>
<dbReference type="AlphaFoldDB" id="A0AAP0DZF7"/>
<dbReference type="GO" id="GO:0006098">
    <property type="term" value="P:pentose-phosphate shunt"/>
    <property type="evidence" value="ECO:0007669"/>
    <property type="project" value="TreeGrafter"/>
</dbReference>
<evidence type="ECO:0000313" key="3">
    <source>
        <dbReference type="Proteomes" id="UP001408789"/>
    </source>
</evidence>
<accession>A0AAP0DZF7</accession>
<evidence type="ECO:0000313" key="2">
    <source>
        <dbReference type="EMBL" id="KAK9079989.1"/>
    </source>
</evidence>
<evidence type="ECO:0000259" key="1">
    <source>
        <dbReference type="Pfam" id="PF00456"/>
    </source>
</evidence>
<dbReference type="InterPro" id="IPR005474">
    <property type="entry name" value="Transketolase_N"/>
</dbReference>
<dbReference type="InterPro" id="IPR001969">
    <property type="entry name" value="Aspartic_peptidase_AS"/>
</dbReference>
<dbReference type="GO" id="GO:0006508">
    <property type="term" value="P:proteolysis"/>
    <property type="evidence" value="ECO:0007669"/>
    <property type="project" value="InterPro"/>
</dbReference>
<organism evidence="2 3">
    <name type="scientific">Deinandra increscens subsp. villosa</name>
    <dbReference type="NCBI Taxonomy" id="3103831"/>
    <lineage>
        <taxon>Eukaryota</taxon>
        <taxon>Viridiplantae</taxon>
        <taxon>Streptophyta</taxon>
        <taxon>Embryophyta</taxon>
        <taxon>Tracheophyta</taxon>
        <taxon>Spermatophyta</taxon>
        <taxon>Magnoliopsida</taxon>
        <taxon>eudicotyledons</taxon>
        <taxon>Gunneridae</taxon>
        <taxon>Pentapetalae</taxon>
        <taxon>asterids</taxon>
        <taxon>campanulids</taxon>
        <taxon>Asterales</taxon>
        <taxon>Asteraceae</taxon>
        <taxon>Asteroideae</taxon>
        <taxon>Heliantheae alliance</taxon>
        <taxon>Madieae</taxon>
        <taxon>Madiinae</taxon>
        <taxon>Deinandra</taxon>
    </lineage>
</organism>
<dbReference type="Gene3D" id="3.40.50.970">
    <property type="match status" value="1"/>
</dbReference>
<comment type="caution">
    <text evidence="2">The sequence shown here is derived from an EMBL/GenBank/DDBJ whole genome shotgun (WGS) entry which is preliminary data.</text>
</comment>
<dbReference type="SUPFAM" id="SSF52518">
    <property type="entry name" value="Thiamin diphosphate-binding fold (THDP-binding)"/>
    <property type="match status" value="1"/>
</dbReference>
<dbReference type="PANTHER" id="PTHR43522:SF17">
    <property type="entry name" value="TRANSKETOLASE, CHLOROPLASTIC"/>
    <property type="match status" value="1"/>
</dbReference>
<dbReference type="Gene3D" id="1.10.225.10">
    <property type="entry name" value="Saposin-like"/>
    <property type="match status" value="1"/>
</dbReference>
<dbReference type="InterPro" id="IPR033247">
    <property type="entry name" value="Transketolase_fam"/>
</dbReference>
<dbReference type="PROSITE" id="PS00141">
    <property type="entry name" value="ASP_PROTEASE"/>
    <property type="match status" value="1"/>
</dbReference>
<proteinExistence type="predicted"/>
<gene>
    <name evidence="2" type="ORF">SSX86_001664</name>
</gene>
<dbReference type="EMBL" id="JBCNJP010000003">
    <property type="protein sequence ID" value="KAK9079989.1"/>
    <property type="molecule type" value="Genomic_DNA"/>
</dbReference>
<dbReference type="PANTHER" id="PTHR43522">
    <property type="entry name" value="TRANSKETOLASE"/>
    <property type="match status" value="1"/>
</dbReference>
<dbReference type="InterPro" id="IPR029061">
    <property type="entry name" value="THDP-binding"/>
</dbReference>
<dbReference type="SUPFAM" id="SSF47862">
    <property type="entry name" value="Saposin"/>
    <property type="match status" value="1"/>
</dbReference>
<sequence>MVSLCVGFCEGGCAAIVDSGTSLLAGPTVTPGKVCAQAGLCFSSGAQSVSSNIETVVGKENGGLGDTVYCEVCQMAANEATSDHQRLMDRLQIYELVELKVSGDGPLGQGIANAVGLALAEKYLAARYNKPDAEIVDHYTYCILGDGCQMEGISNEACSLASHWGLGKLIAFYDDNHISIDGDTEIAFTENVDKRFEALGWHIIWVKNGNTGYDEIRDAIKEAKTVTDKPTLIKVTTTIGFGSPNKANSYSVHGAALGAKEVDATRQNLGWPYEPFHVPDEVKKHWSRHTPDGAALEAEWNAKFSAYESKYPEDAAELKSIVTGVFPAGWEKALPELAGLPTMELIHKDGTHPTNTFIC</sequence>
<feature type="domain" description="Transketolase N-terminal" evidence="1">
    <location>
        <begin position="104"/>
        <end position="327"/>
    </location>
</feature>
<dbReference type="GO" id="GO:0004802">
    <property type="term" value="F:transketolase activity"/>
    <property type="evidence" value="ECO:0007669"/>
    <property type="project" value="TreeGrafter"/>
</dbReference>
<protein>
    <recommendedName>
        <fullName evidence="1">Transketolase N-terminal domain-containing protein</fullName>
    </recommendedName>
</protein>